<keyword evidence="4 6" id="KW-1133">Transmembrane helix</keyword>
<keyword evidence="2" id="KW-1003">Cell membrane</keyword>
<organism evidence="7 8">
    <name type="scientific">Porphyromonas cangingivalis</name>
    <dbReference type="NCBI Taxonomy" id="36874"/>
    <lineage>
        <taxon>Bacteria</taxon>
        <taxon>Pseudomonadati</taxon>
        <taxon>Bacteroidota</taxon>
        <taxon>Bacteroidia</taxon>
        <taxon>Bacteroidales</taxon>
        <taxon>Porphyromonadaceae</taxon>
        <taxon>Porphyromonas</taxon>
    </lineage>
</organism>
<dbReference type="Pfam" id="PF03706">
    <property type="entry name" value="LPG_synthase_TM"/>
    <property type="match status" value="1"/>
</dbReference>
<feature type="transmembrane region" description="Helical" evidence="6">
    <location>
        <begin position="48"/>
        <end position="65"/>
    </location>
</feature>
<evidence type="ECO:0000313" key="7">
    <source>
        <dbReference type="EMBL" id="KGN79433.1"/>
    </source>
</evidence>
<dbReference type="EMBL" id="JQJD01000050">
    <property type="protein sequence ID" value="KGN79433.1"/>
    <property type="molecule type" value="Genomic_DNA"/>
</dbReference>
<dbReference type="OrthoDB" id="9812094at2"/>
<dbReference type="Proteomes" id="UP000030125">
    <property type="component" value="Unassembled WGS sequence"/>
</dbReference>
<accession>A0A099WV21</accession>
<evidence type="ECO:0000256" key="4">
    <source>
        <dbReference type="ARBA" id="ARBA00022989"/>
    </source>
</evidence>
<evidence type="ECO:0000256" key="6">
    <source>
        <dbReference type="SAM" id="Phobius"/>
    </source>
</evidence>
<evidence type="ECO:0000256" key="3">
    <source>
        <dbReference type="ARBA" id="ARBA00022692"/>
    </source>
</evidence>
<name>A0A099WV21_PORCN</name>
<dbReference type="STRING" id="36874.HQ34_02420"/>
<dbReference type="PANTHER" id="PTHR39087">
    <property type="entry name" value="UPF0104 MEMBRANE PROTEIN MJ1595"/>
    <property type="match status" value="1"/>
</dbReference>
<dbReference type="RefSeq" id="WP_036845159.1">
    <property type="nucleotide sequence ID" value="NZ_JQJD01000050.1"/>
</dbReference>
<protein>
    <submittedName>
        <fullName evidence="7">Membrane protein</fullName>
    </submittedName>
</protein>
<comment type="caution">
    <text evidence="7">The sequence shown here is derived from an EMBL/GenBank/DDBJ whole genome shotgun (WGS) entry which is preliminary data.</text>
</comment>
<reference evidence="7 8" key="1">
    <citation type="submission" date="2014-08" db="EMBL/GenBank/DDBJ databases">
        <title>Porphyromonas cangingivalis strain:COT-109_OH1386 Genome sequencing.</title>
        <authorList>
            <person name="Wallis C."/>
            <person name="Deusch O."/>
            <person name="O'Flynn C."/>
            <person name="Davis I."/>
            <person name="Jospin G."/>
            <person name="Darling A.E."/>
            <person name="Coil D.A."/>
            <person name="Alexiev A."/>
            <person name="Horsfall A."/>
            <person name="Kirkwood N."/>
            <person name="Harris S."/>
            <person name="Eisen J.A."/>
        </authorList>
    </citation>
    <scope>NUCLEOTIDE SEQUENCE [LARGE SCALE GENOMIC DNA]</scope>
    <source>
        <strain evidence="8">COT-109 OH1386</strain>
    </source>
</reference>
<keyword evidence="8" id="KW-1185">Reference proteome</keyword>
<gene>
    <name evidence="7" type="ORF">HQ35_07685</name>
</gene>
<feature type="transmembrane region" description="Helical" evidence="6">
    <location>
        <begin position="171"/>
        <end position="191"/>
    </location>
</feature>
<dbReference type="GO" id="GO:0005886">
    <property type="term" value="C:plasma membrane"/>
    <property type="evidence" value="ECO:0007669"/>
    <property type="project" value="UniProtKB-SubCell"/>
</dbReference>
<dbReference type="eggNOG" id="COG0392">
    <property type="taxonomic scope" value="Bacteria"/>
</dbReference>
<dbReference type="AlphaFoldDB" id="A0A099WV21"/>
<keyword evidence="3 6" id="KW-0812">Transmembrane</keyword>
<evidence type="ECO:0000313" key="8">
    <source>
        <dbReference type="Proteomes" id="UP000030125"/>
    </source>
</evidence>
<feature type="transmembrane region" description="Helical" evidence="6">
    <location>
        <begin position="251"/>
        <end position="269"/>
    </location>
</feature>
<evidence type="ECO:0000256" key="5">
    <source>
        <dbReference type="ARBA" id="ARBA00023136"/>
    </source>
</evidence>
<dbReference type="PANTHER" id="PTHR39087:SF2">
    <property type="entry name" value="UPF0104 MEMBRANE PROTEIN MJ1595"/>
    <property type="match status" value="1"/>
</dbReference>
<proteinExistence type="predicted"/>
<dbReference type="InterPro" id="IPR022791">
    <property type="entry name" value="L-PG_synthase/AglD"/>
</dbReference>
<keyword evidence="5 6" id="KW-0472">Membrane</keyword>
<feature type="transmembrane region" description="Helical" evidence="6">
    <location>
        <begin position="221"/>
        <end position="245"/>
    </location>
</feature>
<evidence type="ECO:0000256" key="2">
    <source>
        <dbReference type="ARBA" id="ARBA00022475"/>
    </source>
</evidence>
<dbReference type="NCBIfam" id="TIGR00374">
    <property type="entry name" value="flippase-like domain"/>
    <property type="match status" value="1"/>
</dbReference>
<sequence>MKLNKALSVALRIFIPLAFGLLILWLLYRNMDFNELWKTLKSDADFGIIALSLVFGFIANTVRGLRWDILIKATGEAPRRINSVLTTHGNYAVNMALPRMGEVWRCGAMSHYSCIGFPKLFGTLLIDRAFDFVIVGLLLAFAGLSNIGFFQTFFESNPSLFESVRNIFGSYILYVILGILLSVIYVVWRYFSHLALVQKISGAMKNVWAGLKSIATLEQKWLFILYSILLWGGYFLFFYTTFFAFSFTADLGIRIGLIAFIMSSIAVAAPVQAGMGAWHFMVIYTLATFGVTKADAASFALIVHTIQTLFTTLIGLLAMGVLPLVNKNMILGKK</sequence>
<feature type="transmembrane region" description="Helical" evidence="6">
    <location>
        <begin position="129"/>
        <end position="151"/>
    </location>
</feature>
<feature type="transmembrane region" description="Helical" evidence="6">
    <location>
        <begin position="9"/>
        <end position="28"/>
    </location>
</feature>
<comment type="subcellular location">
    <subcellularLocation>
        <location evidence="1">Cell membrane</location>
        <topology evidence="1">Multi-pass membrane protein</topology>
    </subcellularLocation>
</comment>
<evidence type="ECO:0000256" key="1">
    <source>
        <dbReference type="ARBA" id="ARBA00004651"/>
    </source>
</evidence>
<feature type="transmembrane region" description="Helical" evidence="6">
    <location>
        <begin position="308"/>
        <end position="325"/>
    </location>
</feature>